<gene>
    <name evidence="2" type="ORF">A3A93_05490</name>
</gene>
<dbReference type="EMBL" id="MGAL01000012">
    <property type="protein sequence ID" value="OGK48640.1"/>
    <property type="molecule type" value="Genomic_DNA"/>
</dbReference>
<name>A0A1F7IZ62_9BACT</name>
<sequence length="299" mass="33657">MSIKLPKIHLDSSDPAETKKAKGLIGYLDGQTTNPSLVANNPDIKKRLDEGKKLTEKELLDFYKQVVQEIEKEVAGPISVEVNANWESTAADLLKQAENMFTWGKNIHIKFPTIPAGLEAANQFLKNGGRVNMTLVFTQEQAAAVYTATLKAQSPSFLSPFIGRWDDRGFDGMDLVKNTLKMYRKFHSLPGGKNENLKGKMHVLMLAASIRSLDHFYASIALGADIMTVPMKILEQWIHEEQWIPDEHYRAPSKGLKSIVYKDLPFNPDFKSYDVSKEDGSLLDEGLKKFSADWQKLLQ</sequence>
<evidence type="ECO:0000313" key="2">
    <source>
        <dbReference type="EMBL" id="OGK48640.1"/>
    </source>
</evidence>
<dbReference type="Pfam" id="PF00923">
    <property type="entry name" value="TAL_FSA"/>
    <property type="match status" value="1"/>
</dbReference>
<keyword evidence="1" id="KW-0704">Schiff base</keyword>
<proteinExistence type="predicted"/>
<evidence type="ECO:0000313" key="3">
    <source>
        <dbReference type="Proteomes" id="UP000177141"/>
    </source>
</evidence>
<dbReference type="PANTHER" id="PTHR10683">
    <property type="entry name" value="TRANSALDOLASE"/>
    <property type="match status" value="1"/>
</dbReference>
<dbReference type="AlphaFoldDB" id="A0A1F7IZ62"/>
<accession>A0A1F7IZ62</accession>
<dbReference type="Proteomes" id="UP000177141">
    <property type="component" value="Unassembled WGS sequence"/>
</dbReference>
<dbReference type="Gene3D" id="3.20.20.70">
    <property type="entry name" value="Aldolase class I"/>
    <property type="match status" value="1"/>
</dbReference>
<evidence type="ECO:0008006" key="4">
    <source>
        <dbReference type="Google" id="ProtNLM"/>
    </source>
</evidence>
<dbReference type="GO" id="GO:0005975">
    <property type="term" value="P:carbohydrate metabolic process"/>
    <property type="evidence" value="ECO:0007669"/>
    <property type="project" value="InterPro"/>
</dbReference>
<organism evidence="2 3">
    <name type="scientific">Candidatus Roizmanbacteria bacterium RIFCSPLOWO2_01_FULL_38_12</name>
    <dbReference type="NCBI Taxonomy" id="1802061"/>
    <lineage>
        <taxon>Bacteria</taxon>
        <taxon>Candidatus Roizmaniibacteriota</taxon>
    </lineage>
</organism>
<dbReference type="InterPro" id="IPR013785">
    <property type="entry name" value="Aldolase_TIM"/>
</dbReference>
<dbReference type="STRING" id="1802061.A3A93_05490"/>
<dbReference type="InterPro" id="IPR001585">
    <property type="entry name" value="TAL/FSA"/>
</dbReference>
<evidence type="ECO:0000256" key="1">
    <source>
        <dbReference type="ARBA" id="ARBA00023270"/>
    </source>
</evidence>
<protein>
    <recommendedName>
        <fullName evidence="4">Transaldolase</fullName>
    </recommendedName>
</protein>
<comment type="caution">
    <text evidence="2">The sequence shown here is derived from an EMBL/GenBank/DDBJ whole genome shotgun (WGS) entry which is preliminary data.</text>
</comment>
<dbReference type="SUPFAM" id="SSF51569">
    <property type="entry name" value="Aldolase"/>
    <property type="match status" value="1"/>
</dbReference>
<reference evidence="2 3" key="1">
    <citation type="journal article" date="2016" name="Nat. Commun.">
        <title>Thousands of microbial genomes shed light on interconnected biogeochemical processes in an aquifer system.</title>
        <authorList>
            <person name="Anantharaman K."/>
            <person name="Brown C.T."/>
            <person name="Hug L.A."/>
            <person name="Sharon I."/>
            <person name="Castelle C.J."/>
            <person name="Probst A.J."/>
            <person name="Thomas B.C."/>
            <person name="Singh A."/>
            <person name="Wilkins M.J."/>
            <person name="Karaoz U."/>
            <person name="Brodie E.L."/>
            <person name="Williams K.H."/>
            <person name="Hubbard S.S."/>
            <person name="Banfield J.F."/>
        </authorList>
    </citation>
    <scope>NUCLEOTIDE SEQUENCE [LARGE SCALE GENOMIC DNA]</scope>
</reference>